<reference evidence="1" key="1">
    <citation type="submission" date="2023-04" db="EMBL/GenBank/DDBJ databases">
        <authorList>
            <person name="Vijverberg K."/>
            <person name="Xiong W."/>
            <person name="Schranz E."/>
        </authorList>
    </citation>
    <scope>NUCLEOTIDE SEQUENCE</scope>
</reference>
<proteinExistence type="predicted"/>
<gene>
    <name evidence="1" type="ORF">LSALG_LOCUS25969</name>
</gene>
<evidence type="ECO:0000313" key="2">
    <source>
        <dbReference type="Proteomes" id="UP001177003"/>
    </source>
</evidence>
<accession>A0AA36E8W5</accession>
<dbReference type="AlphaFoldDB" id="A0AA36E8W5"/>
<dbReference type="EMBL" id="OX465081">
    <property type="protein sequence ID" value="CAI9286557.1"/>
    <property type="molecule type" value="Genomic_DNA"/>
</dbReference>
<protein>
    <submittedName>
        <fullName evidence="1">Uncharacterized protein</fullName>
    </submittedName>
</protein>
<evidence type="ECO:0000313" key="1">
    <source>
        <dbReference type="EMBL" id="CAI9286557.1"/>
    </source>
</evidence>
<dbReference type="Proteomes" id="UP001177003">
    <property type="component" value="Chromosome 5"/>
</dbReference>
<name>A0AA36E8W5_LACSI</name>
<sequence>MFSQEKNIMRTHVVALAFDGEEVWLNSTSFESFNTMVLHPNQIELISDDQNGNILVWDLIRLIDKFQLDKNAVIVFRWYPVCHNPVATFGTDESQLPDLSARVLTNTDTHALIVNLTPETKTPIVEGIALEL</sequence>
<keyword evidence="2" id="KW-1185">Reference proteome</keyword>
<organism evidence="1 2">
    <name type="scientific">Lactuca saligna</name>
    <name type="common">Willowleaf lettuce</name>
    <dbReference type="NCBI Taxonomy" id="75948"/>
    <lineage>
        <taxon>Eukaryota</taxon>
        <taxon>Viridiplantae</taxon>
        <taxon>Streptophyta</taxon>
        <taxon>Embryophyta</taxon>
        <taxon>Tracheophyta</taxon>
        <taxon>Spermatophyta</taxon>
        <taxon>Magnoliopsida</taxon>
        <taxon>eudicotyledons</taxon>
        <taxon>Gunneridae</taxon>
        <taxon>Pentapetalae</taxon>
        <taxon>asterids</taxon>
        <taxon>campanulids</taxon>
        <taxon>Asterales</taxon>
        <taxon>Asteraceae</taxon>
        <taxon>Cichorioideae</taxon>
        <taxon>Cichorieae</taxon>
        <taxon>Lactucinae</taxon>
        <taxon>Lactuca</taxon>
    </lineage>
</organism>